<evidence type="ECO:0000313" key="12">
    <source>
        <dbReference type="Proteomes" id="UP000248925"/>
    </source>
</evidence>
<dbReference type="GO" id="GO:0022857">
    <property type="term" value="F:transmembrane transporter activity"/>
    <property type="evidence" value="ECO:0007669"/>
    <property type="project" value="InterPro"/>
</dbReference>
<dbReference type="RefSeq" id="WP_111159322.1">
    <property type="nucleotide sequence ID" value="NZ_PCDP01000013.1"/>
</dbReference>
<dbReference type="InterPro" id="IPR035906">
    <property type="entry name" value="MetI-like_sf"/>
</dbReference>
<evidence type="ECO:0000256" key="1">
    <source>
        <dbReference type="ARBA" id="ARBA00004429"/>
    </source>
</evidence>
<reference evidence="11 12" key="1">
    <citation type="journal article" date="2018" name="Sci. Rep.">
        <title>Rhizobium tumorigenes sp. nov., a novel plant tumorigenic bacterium isolated from cane gall tumors on thornless blackberry.</title>
        <authorList>
            <person name="Kuzmanovi N."/>
            <person name="Smalla K."/>
            <person name="Gronow S."/>
            <person name="PuBawska J."/>
        </authorList>
    </citation>
    <scope>NUCLEOTIDE SEQUENCE [LARGE SCALE GENOMIC DNA]</scope>
    <source>
        <strain evidence="11 12">CCBAU 85046</strain>
    </source>
</reference>
<keyword evidence="12" id="KW-1185">Reference proteome</keyword>
<evidence type="ECO:0000256" key="4">
    <source>
        <dbReference type="ARBA" id="ARBA00022475"/>
    </source>
</evidence>
<evidence type="ECO:0000313" key="11">
    <source>
        <dbReference type="EMBL" id="PZM15700.1"/>
    </source>
</evidence>
<keyword evidence="8 9" id="KW-0472">Membrane</keyword>
<dbReference type="AlphaFoldDB" id="A0A2W4F138"/>
<feature type="transmembrane region" description="Helical" evidence="9">
    <location>
        <begin position="63"/>
        <end position="82"/>
    </location>
</feature>
<sequence>MDSSLLEAIVTALLSGACVTVQVTSGALTMAVLIGLGLATTTYLNRSPVVALLVRAYVEALRNVPSLTFLFLLYFGLAALGLRLSSMCAAIVGLGMIGGAVAVDIFCSGFQSVPSGQSEAAAAVGLTPFKVFRLIILPQGLRLALPSLGNYAVALVKDTSLVAAIAAPEVMFNARQLVNETFQTAAIYGAAAILYLILTMAVTQTVSLIERRLEIA</sequence>
<dbReference type="InterPro" id="IPR043429">
    <property type="entry name" value="ArtM/GltK/GlnP/TcyL/YhdX-like"/>
</dbReference>
<dbReference type="PROSITE" id="PS50928">
    <property type="entry name" value="ABC_TM1"/>
    <property type="match status" value="1"/>
</dbReference>
<dbReference type="Pfam" id="PF00528">
    <property type="entry name" value="BPD_transp_1"/>
    <property type="match status" value="1"/>
</dbReference>
<dbReference type="CDD" id="cd06261">
    <property type="entry name" value="TM_PBP2"/>
    <property type="match status" value="1"/>
</dbReference>
<feature type="transmembrane region" description="Helical" evidence="9">
    <location>
        <begin position="89"/>
        <end position="113"/>
    </location>
</feature>
<dbReference type="InterPro" id="IPR010065">
    <property type="entry name" value="AA_ABC_transptr_permease_3TM"/>
</dbReference>
<keyword evidence="5 9" id="KW-0812">Transmembrane</keyword>
<evidence type="ECO:0000259" key="10">
    <source>
        <dbReference type="PROSITE" id="PS50928"/>
    </source>
</evidence>
<gene>
    <name evidence="11" type="ORF">CPY51_05885</name>
</gene>
<dbReference type="NCBIfam" id="TIGR01726">
    <property type="entry name" value="HEQRo_perm_3TM"/>
    <property type="match status" value="1"/>
</dbReference>
<keyword evidence="3 9" id="KW-0813">Transport</keyword>
<evidence type="ECO:0000256" key="2">
    <source>
        <dbReference type="ARBA" id="ARBA00010072"/>
    </source>
</evidence>
<accession>A0A2W4F138</accession>
<feature type="domain" description="ABC transmembrane type-1" evidence="10">
    <location>
        <begin position="17"/>
        <end position="206"/>
    </location>
</feature>
<name>A0A2W4F138_9HYPH</name>
<proteinExistence type="inferred from homology"/>
<dbReference type="OrthoDB" id="7341446at2"/>
<dbReference type="GO" id="GO:0043190">
    <property type="term" value="C:ATP-binding cassette (ABC) transporter complex"/>
    <property type="evidence" value="ECO:0007669"/>
    <property type="project" value="InterPro"/>
</dbReference>
<keyword evidence="6" id="KW-0029">Amino-acid transport</keyword>
<protein>
    <submittedName>
        <fullName evidence="11">ABC transporter permease</fullName>
    </submittedName>
</protein>
<comment type="similarity">
    <text evidence="2">Belongs to the binding-protein-dependent transport system permease family. HisMQ subfamily.</text>
</comment>
<organism evidence="11 12">
    <name type="scientific">Rhizobium tubonense</name>
    <dbReference type="NCBI Taxonomy" id="484088"/>
    <lineage>
        <taxon>Bacteria</taxon>
        <taxon>Pseudomonadati</taxon>
        <taxon>Pseudomonadota</taxon>
        <taxon>Alphaproteobacteria</taxon>
        <taxon>Hyphomicrobiales</taxon>
        <taxon>Rhizobiaceae</taxon>
        <taxon>Rhizobium/Agrobacterium group</taxon>
        <taxon>Rhizobium</taxon>
    </lineage>
</organism>
<dbReference type="GO" id="GO:0006865">
    <property type="term" value="P:amino acid transport"/>
    <property type="evidence" value="ECO:0007669"/>
    <property type="project" value="UniProtKB-KW"/>
</dbReference>
<evidence type="ECO:0000256" key="6">
    <source>
        <dbReference type="ARBA" id="ARBA00022970"/>
    </source>
</evidence>
<comment type="subcellular location">
    <subcellularLocation>
        <location evidence="1">Cell inner membrane</location>
        <topology evidence="1">Multi-pass membrane protein</topology>
    </subcellularLocation>
    <subcellularLocation>
        <location evidence="9">Cell membrane</location>
        <topology evidence="9">Multi-pass membrane protein</topology>
    </subcellularLocation>
</comment>
<dbReference type="PANTHER" id="PTHR30614">
    <property type="entry name" value="MEMBRANE COMPONENT OF AMINO ACID ABC TRANSPORTER"/>
    <property type="match status" value="1"/>
</dbReference>
<dbReference type="EMBL" id="PCDP01000013">
    <property type="protein sequence ID" value="PZM15700.1"/>
    <property type="molecule type" value="Genomic_DNA"/>
</dbReference>
<comment type="caution">
    <text evidence="11">The sequence shown here is derived from an EMBL/GenBank/DDBJ whole genome shotgun (WGS) entry which is preliminary data.</text>
</comment>
<evidence type="ECO:0000256" key="8">
    <source>
        <dbReference type="ARBA" id="ARBA00023136"/>
    </source>
</evidence>
<evidence type="ECO:0000256" key="9">
    <source>
        <dbReference type="RuleBase" id="RU363032"/>
    </source>
</evidence>
<keyword evidence="4" id="KW-1003">Cell membrane</keyword>
<feature type="transmembrane region" description="Helical" evidence="9">
    <location>
        <begin position="187"/>
        <end position="209"/>
    </location>
</feature>
<dbReference type="Proteomes" id="UP000248925">
    <property type="component" value="Unassembled WGS sequence"/>
</dbReference>
<dbReference type="InterPro" id="IPR000515">
    <property type="entry name" value="MetI-like"/>
</dbReference>
<dbReference type="Gene3D" id="1.10.3720.10">
    <property type="entry name" value="MetI-like"/>
    <property type="match status" value="1"/>
</dbReference>
<dbReference type="PANTHER" id="PTHR30614:SF0">
    <property type="entry name" value="L-CYSTINE TRANSPORT SYSTEM PERMEASE PROTEIN TCYL"/>
    <property type="match status" value="1"/>
</dbReference>
<evidence type="ECO:0000256" key="3">
    <source>
        <dbReference type="ARBA" id="ARBA00022448"/>
    </source>
</evidence>
<evidence type="ECO:0000256" key="7">
    <source>
        <dbReference type="ARBA" id="ARBA00022989"/>
    </source>
</evidence>
<dbReference type="SUPFAM" id="SSF161098">
    <property type="entry name" value="MetI-like"/>
    <property type="match status" value="1"/>
</dbReference>
<evidence type="ECO:0000256" key="5">
    <source>
        <dbReference type="ARBA" id="ARBA00022692"/>
    </source>
</evidence>
<keyword evidence="7 9" id="KW-1133">Transmembrane helix</keyword>